<comment type="caution">
    <text evidence="2">The sequence shown here is derived from an EMBL/GenBank/DDBJ whole genome shotgun (WGS) entry which is preliminary data.</text>
</comment>
<accession>A0A8S2W4C1</accession>
<dbReference type="EMBL" id="CAJOBA010077795">
    <property type="protein sequence ID" value="CAF4426650.1"/>
    <property type="molecule type" value="Genomic_DNA"/>
</dbReference>
<gene>
    <name evidence="2" type="ORF">TMI583_LOCUS44700</name>
</gene>
<evidence type="ECO:0000313" key="2">
    <source>
        <dbReference type="EMBL" id="CAF4426650.1"/>
    </source>
</evidence>
<proteinExistence type="predicted"/>
<dbReference type="Proteomes" id="UP000682733">
    <property type="component" value="Unassembled WGS sequence"/>
</dbReference>
<feature type="region of interest" description="Disordered" evidence="1">
    <location>
        <begin position="17"/>
        <end position="36"/>
    </location>
</feature>
<organism evidence="2 3">
    <name type="scientific">Didymodactylos carnosus</name>
    <dbReference type="NCBI Taxonomy" id="1234261"/>
    <lineage>
        <taxon>Eukaryota</taxon>
        <taxon>Metazoa</taxon>
        <taxon>Spiralia</taxon>
        <taxon>Gnathifera</taxon>
        <taxon>Rotifera</taxon>
        <taxon>Eurotatoria</taxon>
        <taxon>Bdelloidea</taxon>
        <taxon>Philodinida</taxon>
        <taxon>Philodinidae</taxon>
        <taxon>Didymodactylos</taxon>
    </lineage>
</organism>
<evidence type="ECO:0000256" key="1">
    <source>
        <dbReference type="SAM" id="MobiDB-lite"/>
    </source>
</evidence>
<feature type="non-terminal residue" evidence="2">
    <location>
        <position position="264"/>
    </location>
</feature>
<protein>
    <submittedName>
        <fullName evidence="2">Uncharacterized protein</fullName>
    </submittedName>
</protein>
<reference evidence="2" key="1">
    <citation type="submission" date="2021-02" db="EMBL/GenBank/DDBJ databases">
        <authorList>
            <person name="Nowell W R."/>
        </authorList>
    </citation>
    <scope>NUCLEOTIDE SEQUENCE</scope>
</reference>
<evidence type="ECO:0000313" key="3">
    <source>
        <dbReference type="Proteomes" id="UP000682733"/>
    </source>
</evidence>
<sequence>MPRKKACYASLKVNKQRRRRYRQQTTAEEALDNSDETCTDIDEEEEQINTDTQQNSFQIKPVTSVKDYVEDEHDNLTHSDDLDLHTDESRPLYQGSAITIKAANKMLTEYYIDANINKQNVLRLLKIIKSLLPQPNSLPTTWKSILKVFGKSCTSTTTFLCSNCEQQCIKTKYGIKRCMNNKCLLYKRTLKSNEITEVVNLDIRSQIQAIIRRNKHVLSRQELFPKSDVCYGEHYQTTSAQKSNPITIILHSDGAPLIRTSKQA</sequence>
<name>A0A8S2W4C1_9BILA</name>
<dbReference type="AlphaFoldDB" id="A0A8S2W4C1"/>